<dbReference type="Proteomes" id="UP000487882">
    <property type="component" value="Unassembled WGS sequence"/>
</dbReference>
<organism evidence="2 3">
    <name type="scientific">Bifidobacterium canis</name>
    <dbReference type="NCBI Taxonomy" id="2610880"/>
    <lineage>
        <taxon>Bacteria</taxon>
        <taxon>Bacillati</taxon>
        <taxon>Actinomycetota</taxon>
        <taxon>Actinomycetes</taxon>
        <taxon>Bifidobacteriales</taxon>
        <taxon>Bifidobacteriaceae</taxon>
        <taxon>Bifidobacterium</taxon>
    </lineage>
</organism>
<evidence type="ECO:0000313" key="3">
    <source>
        <dbReference type="Proteomes" id="UP000487882"/>
    </source>
</evidence>
<accession>A0A7K1J7R6</accession>
<dbReference type="AlphaFoldDB" id="A0A7K1J7R6"/>
<comment type="caution">
    <text evidence="2">The sequence shown here is derived from an EMBL/GenBank/DDBJ whole genome shotgun (WGS) entry which is preliminary data.</text>
</comment>
<dbReference type="RefSeq" id="WP_246166189.1">
    <property type="nucleotide sequence ID" value="NZ_WNLP01000013.1"/>
</dbReference>
<sequence>MSKKDPNEHVTNTHEGLETVNEDEIKAMSEVVEETDHPHKDPITGESDGSTNNGFAVHPKKIAKAAEKDLLFHSANTWENMDEVPE</sequence>
<dbReference type="EMBL" id="WNLP01000013">
    <property type="protein sequence ID" value="MUH60515.1"/>
    <property type="molecule type" value="Genomic_DNA"/>
</dbReference>
<proteinExistence type="predicted"/>
<reference evidence="2 3" key="1">
    <citation type="submission" date="2019-09" db="EMBL/GenBank/DDBJ databases">
        <title>Bifidobacterium canis sp. nov., isolated from the digestive tract of German Shepherd dog puppy.</title>
        <authorList>
            <person name="Bunesova V."/>
        </authorList>
    </citation>
    <scope>NUCLEOTIDE SEQUENCE [LARGE SCALE GENOMIC DNA]</scope>
    <source>
        <strain evidence="2 3">GSD1FS</strain>
    </source>
</reference>
<feature type="compositionally biased region" description="Basic and acidic residues" evidence="1">
    <location>
        <begin position="1"/>
        <end position="27"/>
    </location>
</feature>
<gene>
    <name evidence="2" type="ORF">GSD1FS_1890</name>
</gene>
<keyword evidence="3" id="KW-1185">Reference proteome</keyword>
<feature type="region of interest" description="Disordered" evidence="1">
    <location>
        <begin position="1"/>
        <end position="56"/>
    </location>
</feature>
<evidence type="ECO:0000256" key="1">
    <source>
        <dbReference type="SAM" id="MobiDB-lite"/>
    </source>
</evidence>
<evidence type="ECO:0000313" key="2">
    <source>
        <dbReference type="EMBL" id="MUH60515.1"/>
    </source>
</evidence>
<feature type="compositionally biased region" description="Basic and acidic residues" evidence="1">
    <location>
        <begin position="34"/>
        <end position="43"/>
    </location>
</feature>
<name>A0A7K1J7R6_9BIFI</name>
<protein>
    <submittedName>
        <fullName evidence="2">Uncharacterized protein</fullName>
    </submittedName>
</protein>